<organism evidence="2 3">
    <name type="scientific">Ditylenchus dipsaci</name>
    <dbReference type="NCBI Taxonomy" id="166011"/>
    <lineage>
        <taxon>Eukaryota</taxon>
        <taxon>Metazoa</taxon>
        <taxon>Ecdysozoa</taxon>
        <taxon>Nematoda</taxon>
        <taxon>Chromadorea</taxon>
        <taxon>Rhabditida</taxon>
        <taxon>Tylenchina</taxon>
        <taxon>Tylenchomorpha</taxon>
        <taxon>Sphaerularioidea</taxon>
        <taxon>Anguinidae</taxon>
        <taxon>Anguininae</taxon>
        <taxon>Ditylenchus</taxon>
    </lineage>
</organism>
<keyword evidence="2" id="KW-1185">Reference proteome</keyword>
<protein>
    <submittedName>
        <fullName evidence="3">Uncharacterized protein</fullName>
    </submittedName>
</protein>
<sequence>MAWQHAPKTNCASTGPGWREDEQQHDHPRHDHRSRAAMNRSKWTLNGAGIYLDSAKKSLAMGRSEVKKPRVSC</sequence>
<feature type="compositionally biased region" description="Basic and acidic residues" evidence="1">
    <location>
        <begin position="18"/>
        <end position="29"/>
    </location>
</feature>
<dbReference type="Proteomes" id="UP000887574">
    <property type="component" value="Unplaced"/>
</dbReference>
<evidence type="ECO:0000313" key="2">
    <source>
        <dbReference type="Proteomes" id="UP000887574"/>
    </source>
</evidence>
<evidence type="ECO:0000256" key="1">
    <source>
        <dbReference type="SAM" id="MobiDB-lite"/>
    </source>
</evidence>
<dbReference type="WBParaSite" id="jg10695">
    <property type="protein sequence ID" value="jg10695"/>
    <property type="gene ID" value="jg10695"/>
</dbReference>
<reference evidence="3" key="1">
    <citation type="submission" date="2022-11" db="UniProtKB">
        <authorList>
            <consortium name="WormBaseParasite"/>
        </authorList>
    </citation>
    <scope>IDENTIFICATION</scope>
</reference>
<proteinExistence type="predicted"/>
<dbReference type="AlphaFoldDB" id="A0A915CMY6"/>
<evidence type="ECO:0000313" key="3">
    <source>
        <dbReference type="WBParaSite" id="jg10695"/>
    </source>
</evidence>
<accession>A0A915CMY6</accession>
<feature type="region of interest" description="Disordered" evidence="1">
    <location>
        <begin position="1"/>
        <end position="40"/>
    </location>
</feature>
<name>A0A915CMY6_9BILA</name>